<keyword evidence="3" id="KW-0378">Hydrolase</keyword>
<dbReference type="STRING" id="1391654.AKJ09_01234"/>
<dbReference type="RefSeq" id="WP_169927276.1">
    <property type="nucleotide sequence ID" value="NZ_CP012333.1"/>
</dbReference>
<dbReference type="PANTHER" id="PTHR47359:SF3">
    <property type="entry name" value="NLP_P60 DOMAIN-CONTAINING PROTEIN-RELATED"/>
    <property type="match status" value="1"/>
</dbReference>
<gene>
    <name evidence="6" type="ORF">AKJ09_01234</name>
</gene>
<reference evidence="6 7" key="1">
    <citation type="submission" date="2015-08" db="EMBL/GenBank/DDBJ databases">
        <authorList>
            <person name="Babu N.S."/>
            <person name="Beckwith C.J."/>
            <person name="Beseler K.G."/>
            <person name="Brison A."/>
            <person name="Carone J.V."/>
            <person name="Caskin T.P."/>
            <person name="Diamond M."/>
            <person name="Durham M.E."/>
            <person name="Foxe J.M."/>
            <person name="Go M."/>
            <person name="Henderson B.A."/>
            <person name="Jones I.B."/>
            <person name="McGettigan J.A."/>
            <person name="Micheletti S.J."/>
            <person name="Nasrallah M.E."/>
            <person name="Ortiz D."/>
            <person name="Piller C.R."/>
            <person name="Privatt S.R."/>
            <person name="Schneider S.L."/>
            <person name="Sharp S."/>
            <person name="Smith T.C."/>
            <person name="Stanton J.D."/>
            <person name="Ullery H.E."/>
            <person name="Wilson R.J."/>
            <person name="Serrano M.G."/>
            <person name="Buck G."/>
            <person name="Lee V."/>
            <person name="Wang Y."/>
            <person name="Carvalho R."/>
            <person name="Voegtly L."/>
            <person name="Shi R."/>
            <person name="Duckworth R."/>
            <person name="Johnson A."/>
            <person name="Loviza R."/>
            <person name="Walstead R."/>
            <person name="Shah Z."/>
            <person name="Kiflezghi M."/>
            <person name="Wade K."/>
            <person name="Ball S.L."/>
            <person name="Bradley K.W."/>
            <person name="Asai D.J."/>
            <person name="Bowman C.A."/>
            <person name="Russell D.A."/>
            <person name="Pope W.H."/>
            <person name="Jacobs-Sera D."/>
            <person name="Hendrix R.W."/>
            <person name="Hatfull G.F."/>
        </authorList>
    </citation>
    <scope>NUCLEOTIDE SEQUENCE [LARGE SCALE GENOMIC DNA]</scope>
    <source>
        <strain evidence="6 7">DSM 27648</strain>
    </source>
</reference>
<evidence type="ECO:0000256" key="1">
    <source>
        <dbReference type="ARBA" id="ARBA00007074"/>
    </source>
</evidence>
<dbReference type="Gene3D" id="3.90.1720.10">
    <property type="entry name" value="endopeptidase domain like (from Nostoc punctiforme)"/>
    <property type="match status" value="1"/>
</dbReference>
<keyword evidence="2" id="KW-0645">Protease</keyword>
<evidence type="ECO:0000256" key="4">
    <source>
        <dbReference type="ARBA" id="ARBA00022807"/>
    </source>
</evidence>
<dbReference type="InterPro" id="IPR051794">
    <property type="entry name" value="PG_Endopeptidase_C40"/>
</dbReference>
<evidence type="ECO:0000256" key="3">
    <source>
        <dbReference type="ARBA" id="ARBA00022801"/>
    </source>
</evidence>
<name>A0A0K1PM20_9BACT</name>
<evidence type="ECO:0000256" key="2">
    <source>
        <dbReference type="ARBA" id="ARBA00022670"/>
    </source>
</evidence>
<dbReference type="InterPro" id="IPR038765">
    <property type="entry name" value="Papain-like_cys_pep_sf"/>
</dbReference>
<keyword evidence="7" id="KW-1185">Reference proteome</keyword>
<comment type="similarity">
    <text evidence="1">Belongs to the peptidase C40 family.</text>
</comment>
<dbReference type="PROSITE" id="PS51935">
    <property type="entry name" value="NLPC_P60"/>
    <property type="match status" value="1"/>
</dbReference>
<dbReference type="Proteomes" id="UP000064967">
    <property type="component" value="Chromosome"/>
</dbReference>
<protein>
    <submittedName>
        <fullName evidence="6">Putative secreted protein</fullName>
    </submittedName>
</protein>
<proteinExistence type="inferred from homology"/>
<evidence type="ECO:0000259" key="5">
    <source>
        <dbReference type="PROSITE" id="PS51935"/>
    </source>
</evidence>
<feature type="domain" description="NlpC/P60" evidence="5">
    <location>
        <begin position="48"/>
        <end position="162"/>
    </location>
</feature>
<keyword evidence="4" id="KW-0788">Thiol protease</keyword>
<dbReference type="InterPro" id="IPR000064">
    <property type="entry name" value="NLP_P60_dom"/>
</dbReference>
<sequence length="162" mass="17267">MVGRASGLPRAAVTALGLSLAFLGCGGGYSRAPRAYVTPPPRMYAPLDPRTSAVIGFAEAQVGKRYCWGGNGPKCFDCSGLVQAAWRWGGIALPRTSDAQGRALFEVPIEDVRAGDILWWRGHVGLYVGNGEMIDAYHSGAGVVRRRAVVPERVLRVLVSPS</sequence>
<accession>A0A0K1PM20</accession>
<evidence type="ECO:0000313" key="6">
    <source>
        <dbReference type="EMBL" id="AKU94570.1"/>
    </source>
</evidence>
<dbReference type="AlphaFoldDB" id="A0A0K1PM20"/>
<dbReference type="PROSITE" id="PS51257">
    <property type="entry name" value="PROKAR_LIPOPROTEIN"/>
    <property type="match status" value="1"/>
</dbReference>
<organism evidence="6 7">
    <name type="scientific">Labilithrix luteola</name>
    <dbReference type="NCBI Taxonomy" id="1391654"/>
    <lineage>
        <taxon>Bacteria</taxon>
        <taxon>Pseudomonadati</taxon>
        <taxon>Myxococcota</taxon>
        <taxon>Polyangia</taxon>
        <taxon>Polyangiales</taxon>
        <taxon>Labilitrichaceae</taxon>
        <taxon>Labilithrix</taxon>
    </lineage>
</organism>
<dbReference type="KEGG" id="llu:AKJ09_01234"/>
<dbReference type="GO" id="GO:0008234">
    <property type="term" value="F:cysteine-type peptidase activity"/>
    <property type="evidence" value="ECO:0007669"/>
    <property type="project" value="UniProtKB-KW"/>
</dbReference>
<dbReference type="PANTHER" id="PTHR47359">
    <property type="entry name" value="PEPTIDOGLYCAN DL-ENDOPEPTIDASE CWLO"/>
    <property type="match status" value="1"/>
</dbReference>
<dbReference type="SUPFAM" id="SSF54001">
    <property type="entry name" value="Cysteine proteinases"/>
    <property type="match status" value="1"/>
</dbReference>
<dbReference type="GO" id="GO:0006508">
    <property type="term" value="P:proteolysis"/>
    <property type="evidence" value="ECO:0007669"/>
    <property type="project" value="UniProtKB-KW"/>
</dbReference>
<dbReference type="Pfam" id="PF00877">
    <property type="entry name" value="NLPC_P60"/>
    <property type="match status" value="1"/>
</dbReference>
<dbReference type="EMBL" id="CP012333">
    <property type="protein sequence ID" value="AKU94570.1"/>
    <property type="molecule type" value="Genomic_DNA"/>
</dbReference>
<evidence type="ECO:0000313" key="7">
    <source>
        <dbReference type="Proteomes" id="UP000064967"/>
    </source>
</evidence>